<dbReference type="Gene3D" id="3.40.50.2000">
    <property type="entry name" value="Glycogen Phosphorylase B"/>
    <property type="match status" value="2"/>
</dbReference>
<proteinExistence type="predicted"/>
<name>A0A1I0XHW8_SELRU</name>
<dbReference type="GO" id="GO:0016757">
    <property type="term" value="F:glycosyltransferase activity"/>
    <property type="evidence" value="ECO:0007669"/>
    <property type="project" value="InterPro"/>
</dbReference>
<dbReference type="SUPFAM" id="SSF53756">
    <property type="entry name" value="UDP-Glycosyltransferase/glycogen phosphorylase"/>
    <property type="match status" value="1"/>
</dbReference>
<dbReference type="RefSeq" id="WP_074815353.1">
    <property type="nucleotide sequence ID" value="NZ_FOJX01000006.1"/>
</dbReference>
<keyword evidence="3" id="KW-0808">Transferase</keyword>
<feature type="domain" description="Glycosyl transferase family 1" evidence="1">
    <location>
        <begin position="202"/>
        <end position="351"/>
    </location>
</feature>
<dbReference type="InterPro" id="IPR028098">
    <property type="entry name" value="Glyco_trans_4-like_N"/>
</dbReference>
<evidence type="ECO:0000313" key="3">
    <source>
        <dbReference type="EMBL" id="SFB00635.1"/>
    </source>
</evidence>
<dbReference type="CDD" id="cd03808">
    <property type="entry name" value="GT4_CapM-like"/>
    <property type="match status" value="1"/>
</dbReference>
<evidence type="ECO:0000259" key="1">
    <source>
        <dbReference type="Pfam" id="PF00534"/>
    </source>
</evidence>
<dbReference type="PANTHER" id="PTHR12526:SF630">
    <property type="entry name" value="GLYCOSYLTRANSFERASE"/>
    <property type="match status" value="1"/>
</dbReference>
<evidence type="ECO:0000259" key="2">
    <source>
        <dbReference type="Pfam" id="PF13439"/>
    </source>
</evidence>
<dbReference type="PANTHER" id="PTHR12526">
    <property type="entry name" value="GLYCOSYLTRANSFERASE"/>
    <property type="match status" value="1"/>
</dbReference>
<accession>A0A1I0XHW8</accession>
<dbReference type="EMBL" id="FOJX01000006">
    <property type="protein sequence ID" value="SFB00635.1"/>
    <property type="molecule type" value="Genomic_DNA"/>
</dbReference>
<reference evidence="3 4" key="1">
    <citation type="submission" date="2016-10" db="EMBL/GenBank/DDBJ databases">
        <authorList>
            <person name="de Groot N.N."/>
        </authorList>
    </citation>
    <scope>NUCLEOTIDE SEQUENCE [LARGE SCALE GENOMIC DNA]</scope>
    <source>
        <strain evidence="3 4">L14</strain>
    </source>
</reference>
<sequence length="381" mass="43250">MEISNNTPRKIAYIITLSDLGGAQSHVYEVIRNIGEYGYAPILITGAEGWLTERATSRGIICHIVSDLVRPIAPIHDFKAVREVKRILQEEQPVLVHCHSSKAGIIGRIAAHSCNIPAIFTAHGWAFTDGVNPIKRRLYAWIENMAAYLTDRIICVSEYDRNLGIKYLPHHKEKMVTIHNCILDMPQFVRDWNKHPVGDVLNIIVVARFSTPKKNKEILRCLRNMLDIGLKITVTFVGDGPQWEQAKAEAKKLHLGGKAIFLGPRTDVAELLPKYDMFLLLSNWEGFPISILEAMRAGIPILASDVGGVKEAVRHRETGFLLENDSDIEKYIQQCFGNDSEIKEMGKNGRLRFIRYFKDENMMLQVVTCYRRIESSRCCHI</sequence>
<dbReference type="Pfam" id="PF00534">
    <property type="entry name" value="Glycos_transf_1"/>
    <property type="match status" value="1"/>
</dbReference>
<evidence type="ECO:0000313" key="4">
    <source>
        <dbReference type="Proteomes" id="UP000183843"/>
    </source>
</evidence>
<dbReference type="AlphaFoldDB" id="A0A1I0XHW8"/>
<gene>
    <name evidence="3" type="ORF">SAMN05216587_1063</name>
</gene>
<dbReference type="InterPro" id="IPR001296">
    <property type="entry name" value="Glyco_trans_1"/>
</dbReference>
<dbReference type="Pfam" id="PF13439">
    <property type="entry name" value="Glyco_transf_4"/>
    <property type="match status" value="1"/>
</dbReference>
<organism evidence="3 4">
    <name type="scientific">Selenomonas ruminantium</name>
    <dbReference type="NCBI Taxonomy" id="971"/>
    <lineage>
        <taxon>Bacteria</taxon>
        <taxon>Bacillati</taxon>
        <taxon>Bacillota</taxon>
        <taxon>Negativicutes</taxon>
        <taxon>Selenomonadales</taxon>
        <taxon>Selenomonadaceae</taxon>
        <taxon>Selenomonas</taxon>
    </lineage>
</organism>
<dbReference type="Proteomes" id="UP000183843">
    <property type="component" value="Unassembled WGS sequence"/>
</dbReference>
<feature type="domain" description="Glycosyltransferase subfamily 4-like N-terminal" evidence="2">
    <location>
        <begin position="21"/>
        <end position="182"/>
    </location>
</feature>
<protein>
    <submittedName>
        <fullName evidence="3">Glycosyltransferase involved in cell wall bisynthesis</fullName>
    </submittedName>
</protein>